<feature type="transmembrane region" description="Helical" evidence="1">
    <location>
        <begin position="12"/>
        <end position="32"/>
    </location>
</feature>
<proteinExistence type="predicted"/>
<protein>
    <recommendedName>
        <fullName evidence="4">HXXEE domain-containing protein</fullName>
    </recommendedName>
</protein>
<evidence type="ECO:0000313" key="2">
    <source>
        <dbReference type="EMBL" id="GAA0741334.1"/>
    </source>
</evidence>
<evidence type="ECO:0008006" key="4">
    <source>
        <dbReference type="Google" id="ProtNLM"/>
    </source>
</evidence>
<reference evidence="3" key="1">
    <citation type="journal article" date="2019" name="Int. J. Syst. Evol. Microbiol.">
        <title>The Global Catalogue of Microorganisms (GCM) 10K type strain sequencing project: providing services to taxonomists for standard genome sequencing and annotation.</title>
        <authorList>
            <consortium name="The Broad Institute Genomics Platform"/>
            <consortium name="The Broad Institute Genome Sequencing Center for Infectious Disease"/>
            <person name="Wu L."/>
            <person name="Ma J."/>
        </authorList>
    </citation>
    <scope>NUCLEOTIDE SEQUENCE [LARGE SCALE GENOMIC DNA]</scope>
    <source>
        <strain evidence="3">JCM 1407</strain>
    </source>
</reference>
<name>A0ABP3UXD6_9CLOT</name>
<evidence type="ECO:0000313" key="3">
    <source>
        <dbReference type="Proteomes" id="UP001501510"/>
    </source>
</evidence>
<comment type="caution">
    <text evidence="2">The sequence shown here is derived from an EMBL/GenBank/DDBJ whole genome shotgun (WGS) entry which is preliminary data.</text>
</comment>
<gene>
    <name evidence="2" type="ORF">GCM10008906_22340</name>
</gene>
<evidence type="ECO:0000256" key="1">
    <source>
        <dbReference type="SAM" id="Phobius"/>
    </source>
</evidence>
<sequence>MRNSYIEWVKDNWQKAAILVLIYVLGSLIPLYSRIDFIEFMILLAFPLYLVHEIEEYILPGGFPVFFNKNLLKVNPRDKIVPVDREVIFWINFIYIWLIIPLFSGLGFINIKFFAWIPYFFFFQAFGHLVMGIKGKMIFNPGIRSSFIFHVPYSIIMINLLSNNGAFTNPYVNLYMFIGFMFNLLLPISAKFIIIPRYHRRLKKH</sequence>
<dbReference type="InterPro" id="IPR025671">
    <property type="entry name" value="HXXEE"/>
</dbReference>
<dbReference type="Proteomes" id="UP001501510">
    <property type="component" value="Unassembled WGS sequence"/>
</dbReference>
<keyword evidence="1" id="KW-1133">Transmembrane helix</keyword>
<organism evidence="2 3">
    <name type="scientific">Clostridium oceanicum</name>
    <dbReference type="NCBI Taxonomy" id="1543"/>
    <lineage>
        <taxon>Bacteria</taxon>
        <taxon>Bacillati</taxon>
        <taxon>Bacillota</taxon>
        <taxon>Clostridia</taxon>
        <taxon>Eubacteriales</taxon>
        <taxon>Clostridiaceae</taxon>
        <taxon>Clostridium</taxon>
    </lineage>
</organism>
<feature type="transmembrane region" description="Helical" evidence="1">
    <location>
        <begin position="87"/>
        <end position="109"/>
    </location>
</feature>
<dbReference type="Pfam" id="PF13787">
    <property type="entry name" value="HXXEE"/>
    <property type="match status" value="1"/>
</dbReference>
<feature type="transmembrane region" description="Helical" evidence="1">
    <location>
        <begin position="174"/>
        <end position="194"/>
    </location>
</feature>
<keyword evidence="3" id="KW-1185">Reference proteome</keyword>
<keyword evidence="1" id="KW-0812">Transmembrane</keyword>
<feature type="transmembrane region" description="Helical" evidence="1">
    <location>
        <begin position="145"/>
        <end position="162"/>
    </location>
</feature>
<keyword evidence="1" id="KW-0472">Membrane</keyword>
<dbReference type="EMBL" id="BAAACG010000010">
    <property type="protein sequence ID" value="GAA0741334.1"/>
    <property type="molecule type" value="Genomic_DNA"/>
</dbReference>
<feature type="transmembrane region" description="Helical" evidence="1">
    <location>
        <begin position="115"/>
        <end position="133"/>
    </location>
</feature>
<dbReference type="RefSeq" id="WP_343761668.1">
    <property type="nucleotide sequence ID" value="NZ_BAAACG010000010.1"/>
</dbReference>
<accession>A0ABP3UXD6</accession>